<gene>
    <name evidence="1" type="ORF">CANINC_004033</name>
</gene>
<proteinExistence type="predicted"/>
<reference evidence="1 2" key="1">
    <citation type="journal article" date="2019" name="Front. Genet.">
        <title>Whole-Genome Sequencing of the Opportunistic Yeast Pathogen Candida inconspicua Uncovers Its Hybrid Origin.</title>
        <authorList>
            <person name="Mixao V."/>
            <person name="Hansen A.P."/>
            <person name="Saus E."/>
            <person name="Boekhout T."/>
            <person name="Lass-Florl C."/>
            <person name="Gabaldon T."/>
        </authorList>
    </citation>
    <scope>NUCLEOTIDE SEQUENCE [LARGE SCALE GENOMIC DNA]</scope>
    <source>
        <strain evidence="1 2">CBS 180</strain>
    </source>
</reference>
<dbReference type="PANTHER" id="PTHR28037">
    <property type="entry name" value="ALCOHOL O-ACETYLTRANSFERASE 1-RELATED"/>
    <property type="match status" value="1"/>
</dbReference>
<dbReference type="InterPro" id="IPR052058">
    <property type="entry name" value="Alcohol_O-acetyltransferase"/>
</dbReference>
<evidence type="ECO:0000313" key="2">
    <source>
        <dbReference type="Proteomes" id="UP000307173"/>
    </source>
</evidence>
<dbReference type="PANTHER" id="PTHR28037:SF1">
    <property type="entry name" value="ALCOHOL O-ACETYLTRANSFERASE 1-RELATED"/>
    <property type="match status" value="1"/>
</dbReference>
<protein>
    <recommendedName>
        <fullName evidence="3">Alcohol acetyltransferase</fullName>
    </recommendedName>
</protein>
<name>A0A4V4NFB0_9ASCO</name>
<evidence type="ECO:0000313" key="1">
    <source>
        <dbReference type="EMBL" id="TID17269.1"/>
    </source>
</evidence>
<dbReference type="AlphaFoldDB" id="A0A4V4NFB0"/>
<dbReference type="STRING" id="52247.A0A4V4NFB0"/>
<sequence>MSFSRPLDFLEKYYFWRTKLNYYSNCRIVAEYNLLLSEETVFNALERMLRTFPQLCTTISRNGDNAHLIHSLLFKDVVEFIEDDCLNDPEVMLNKFHNDAFEFSGDNVVWKLKVINKKFLMFYFDHILYDGGSGKNFHEEFSKALASPDGKSILKYRNSDSLVFQRSNCEPYNIMPSPSQIIDYSSSWGGLIYTFFMMLAPSFITKFIRRMFDQHPYAKLLSYKRLSLSSTGLISDHIGSRCKVFHIPTYDLKGLLKLCTKNGVKLTSLIATISQMSLGNIIKTNEDTKIDIPVDIRKFIKEDKGKALSPKFSNVFGLFMSAVQVDVPSVNKLQIDDGLNWNFVSYVHNKIHNEIPFSPRLVGLLKFVDPKKFVMDKIKNKEIGNLEVSNLGVISPQGSAHIVNVWFDQPPQMFSINVISSSAGANLVMRTCDPSMLDRFHSEFVKLTNGILSSLN</sequence>
<evidence type="ECO:0008006" key="3">
    <source>
        <dbReference type="Google" id="ProtNLM"/>
    </source>
</evidence>
<organism evidence="1 2">
    <name type="scientific">Pichia inconspicua</name>
    <dbReference type="NCBI Taxonomy" id="52247"/>
    <lineage>
        <taxon>Eukaryota</taxon>
        <taxon>Fungi</taxon>
        <taxon>Dikarya</taxon>
        <taxon>Ascomycota</taxon>
        <taxon>Saccharomycotina</taxon>
        <taxon>Pichiomycetes</taxon>
        <taxon>Pichiales</taxon>
        <taxon>Pichiaceae</taxon>
        <taxon>Pichia</taxon>
    </lineage>
</organism>
<dbReference type="OrthoDB" id="2150604at2759"/>
<dbReference type="Proteomes" id="UP000307173">
    <property type="component" value="Unassembled WGS sequence"/>
</dbReference>
<dbReference type="Pfam" id="PF07247">
    <property type="entry name" value="AATase"/>
    <property type="match status" value="1"/>
</dbReference>
<comment type="caution">
    <text evidence="1">The sequence shown here is derived from an EMBL/GenBank/DDBJ whole genome shotgun (WGS) entry which is preliminary data.</text>
</comment>
<dbReference type="InterPro" id="IPR010828">
    <property type="entry name" value="Atf2/Sli1-like"/>
</dbReference>
<keyword evidence="2" id="KW-1185">Reference proteome</keyword>
<dbReference type="GO" id="GO:0008080">
    <property type="term" value="F:N-acetyltransferase activity"/>
    <property type="evidence" value="ECO:0007669"/>
    <property type="project" value="TreeGrafter"/>
</dbReference>
<dbReference type="EMBL" id="SELW01000636">
    <property type="protein sequence ID" value="TID17269.1"/>
    <property type="molecule type" value="Genomic_DNA"/>
</dbReference>
<accession>A0A4V4NFB0</accession>